<dbReference type="PANTHER" id="PTHR44757:SF2">
    <property type="entry name" value="BIOFILM ARCHITECTURE MAINTENANCE PROTEIN MBAA"/>
    <property type="match status" value="1"/>
</dbReference>
<dbReference type="InterPro" id="IPR052155">
    <property type="entry name" value="Biofilm_reg_signaling"/>
</dbReference>
<reference evidence="4" key="1">
    <citation type="submission" date="2009-09" db="EMBL/GenBank/DDBJ databases">
        <title>The complete chromosome of Desulfohalobium retbaense DSM 5692.</title>
        <authorList>
            <consortium name="US DOE Joint Genome Institute (JGI-PGF)"/>
            <person name="Lucas S."/>
            <person name="Copeland A."/>
            <person name="Lapidus A."/>
            <person name="Glavina del Rio T."/>
            <person name="Dalin E."/>
            <person name="Tice H."/>
            <person name="Bruce D."/>
            <person name="Goodwin L."/>
            <person name="Pitluck S."/>
            <person name="Kyrpides N."/>
            <person name="Mavromatis K."/>
            <person name="Ivanova N."/>
            <person name="Mikhailova N."/>
            <person name="Munk A.C."/>
            <person name="Brettin T."/>
            <person name="Detter J.C."/>
            <person name="Han C."/>
            <person name="Tapia R."/>
            <person name="Larimer F."/>
            <person name="Land M."/>
            <person name="Hauser L."/>
            <person name="Markowitz V."/>
            <person name="Cheng J.-F."/>
            <person name="Hugenholtz P."/>
            <person name="Woyke T."/>
            <person name="Wu D."/>
            <person name="Spring S."/>
            <person name="Klenk H.-P."/>
            <person name="Eisen J.A."/>
        </authorList>
    </citation>
    <scope>NUCLEOTIDE SEQUENCE [LARGE SCALE GENOMIC DNA]</scope>
    <source>
        <strain evidence="4">DSM 5692</strain>
    </source>
</reference>
<reference evidence="3 4" key="2">
    <citation type="journal article" date="2010" name="Stand. Genomic Sci.">
        <title>Complete genome sequence of Desulfohalobium retbaense type strain (HR(100)).</title>
        <authorList>
            <person name="Spring S."/>
            <person name="Nolan M."/>
            <person name="Lapidus A."/>
            <person name="Glavina Del Rio T."/>
            <person name="Copeland A."/>
            <person name="Tice H."/>
            <person name="Cheng J.F."/>
            <person name="Lucas S."/>
            <person name="Land M."/>
            <person name="Chen F."/>
            <person name="Bruce D."/>
            <person name="Goodwin L."/>
            <person name="Pitluck S."/>
            <person name="Ivanova N."/>
            <person name="Mavromatis K."/>
            <person name="Mikhailova N."/>
            <person name="Pati A."/>
            <person name="Chen A."/>
            <person name="Palaniappan K."/>
            <person name="Hauser L."/>
            <person name="Chang Y.J."/>
            <person name="Jeffries C.D."/>
            <person name="Munk C."/>
            <person name="Kiss H."/>
            <person name="Chain P."/>
            <person name="Han C."/>
            <person name="Brettin T."/>
            <person name="Detter J.C."/>
            <person name="Schuler E."/>
            <person name="Goker M."/>
            <person name="Rohde M."/>
            <person name="Bristow J."/>
            <person name="Eisen J.A."/>
            <person name="Markowitz V."/>
            <person name="Hugenholtz P."/>
            <person name="Kyrpides N.C."/>
            <person name="Klenk H.P."/>
        </authorList>
    </citation>
    <scope>NUCLEOTIDE SEQUENCE [LARGE SCALE GENOMIC DNA]</scope>
    <source>
        <strain evidence="3 4">DSM 5692</strain>
    </source>
</reference>
<dbReference type="CDD" id="cd00130">
    <property type="entry name" value="PAS"/>
    <property type="match status" value="1"/>
</dbReference>
<protein>
    <submittedName>
        <fullName evidence="3">PAS/PAC sensor protein</fullName>
    </submittedName>
</protein>
<dbReference type="PROSITE" id="PS50112">
    <property type="entry name" value="PAS"/>
    <property type="match status" value="1"/>
</dbReference>
<dbReference type="SMART" id="SM00091">
    <property type="entry name" value="PAS"/>
    <property type="match status" value="3"/>
</dbReference>
<sequence length="422" mass="48975">MSEEYATDDRIRELEAELAAAKKRLAALEKRQESDAPPAMLQDVLDGIDMDIHITDSHEGTILMANARMYTTYSGTIVGRHCWDVIRNANSPCPGCMVEQLDDPKVPSVRWEDYNLAAGGWFEHIARRITWQDGRPAVLHISRNTTEAHETARAYRRSERKYRRMNRLLRLMADNVPDLIWAKDLDDQYLFANKAICKQLLRCSDPELPLGKTDLYFAERERRWGHDHTFGEICIDSDQVVKANRKSGRFLEDGKVRGRYLVLDVHKAPFFDEDGAMIGTVGAAREVTEEIQRQQELDDIQSKYRLILENCNDGIGVNGPDGFFRWVNPSLCRICGFSEQELLKHRTTTFVDPRDQNWVWDYFRQRLDPEQPDPEQVYPFRIVRKDGVVRWLQASVVKIEWNDRPAALVFYTDITGRYPHLD</sequence>
<evidence type="ECO:0000259" key="2">
    <source>
        <dbReference type="PROSITE" id="PS50113"/>
    </source>
</evidence>
<dbReference type="KEGG" id="drt:Dret_0053"/>
<accession>C8WZ80</accession>
<dbReference type="PANTHER" id="PTHR44757">
    <property type="entry name" value="DIGUANYLATE CYCLASE DGCP"/>
    <property type="match status" value="1"/>
</dbReference>
<dbReference type="RefSeq" id="WP_015750515.1">
    <property type="nucleotide sequence ID" value="NC_013223.1"/>
</dbReference>
<evidence type="ECO:0000259" key="1">
    <source>
        <dbReference type="PROSITE" id="PS50112"/>
    </source>
</evidence>
<dbReference type="Proteomes" id="UP000001052">
    <property type="component" value="Chromosome"/>
</dbReference>
<dbReference type="SUPFAM" id="SSF55785">
    <property type="entry name" value="PYP-like sensor domain (PAS domain)"/>
    <property type="match status" value="3"/>
</dbReference>
<dbReference type="InterPro" id="IPR000700">
    <property type="entry name" value="PAS-assoc_C"/>
</dbReference>
<dbReference type="EMBL" id="CP001734">
    <property type="protein sequence ID" value="ACV67355.1"/>
    <property type="molecule type" value="Genomic_DNA"/>
</dbReference>
<dbReference type="Pfam" id="PF13426">
    <property type="entry name" value="PAS_9"/>
    <property type="match status" value="2"/>
</dbReference>
<name>C8WZ80_DESRD</name>
<keyword evidence="4" id="KW-1185">Reference proteome</keyword>
<organism evidence="3 4">
    <name type="scientific">Desulfohalobium retbaense (strain ATCC 49708 / DSM 5692 / JCM 16813 / HR100)</name>
    <dbReference type="NCBI Taxonomy" id="485915"/>
    <lineage>
        <taxon>Bacteria</taxon>
        <taxon>Pseudomonadati</taxon>
        <taxon>Thermodesulfobacteriota</taxon>
        <taxon>Desulfovibrionia</taxon>
        <taxon>Desulfovibrionales</taxon>
        <taxon>Desulfohalobiaceae</taxon>
        <taxon>Desulfohalobium</taxon>
    </lineage>
</organism>
<dbReference type="Pfam" id="PF08448">
    <property type="entry name" value="PAS_4"/>
    <property type="match status" value="1"/>
</dbReference>
<dbReference type="PROSITE" id="PS50113">
    <property type="entry name" value="PAC"/>
    <property type="match status" value="1"/>
</dbReference>
<dbReference type="InterPro" id="IPR000014">
    <property type="entry name" value="PAS"/>
</dbReference>
<dbReference type="NCBIfam" id="TIGR00229">
    <property type="entry name" value="sensory_box"/>
    <property type="match status" value="1"/>
</dbReference>
<dbReference type="eggNOG" id="COG2202">
    <property type="taxonomic scope" value="Bacteria"/>
</dbReference>
<dbReference type="Gene3D" id="3.30.450.20">
    <property type="entry name" value="PAS domain"/>
    <property type="match status" value="3"/>
</dbReference>
<dbReference type="InterPro" id="IPR035965">
    <property type="entry name" value="PAS-like_dom_sf"/>
</dbReference>
<feature type="domain" description="PAS" evidence="1">
    <location>
        <begin position="300"/>
        <end position="370"/>
    </location>
</feature>
<feature type="domain" description="PAC" evidence="2">
    <location>
        <begin position="244"/>
        <end position="299"/>
    </location>
</feature>
<evidence type="ECO:0000313" key="3">
    <source>
        <dbReference type="EMBL" id="ACV67355.1"/>
    </source>
</evidence>
<evidence type="ECO:0000313" key="4">
    <source>
        <dbReference type="Proteomes" id="UP000001052"/>
    </source>
</evidence>
<proteinExistence type="predicted"/>
<gene>
    <name evidence="3" type="ordered locus">Dret_0053</name>
</gene>
<dbReference type="STRING" id="485915.Dret_0053"/>
<dbReference type="HOGENOM" id="CLU_650082_0_0_7"/>
<dbReference type="InterPro" id="IPR013656">
    <property type="entry name" value="PAS_4"/>
</dbReference>
<dbReference type="AlphaFoldDB" id="C8WZ80"/>